<evidence type="ECO:0000313" key="17">
    <source>
        <dbReference type="Proteomes" id="UP000233040"/>
    </source>
</evidence>
<evidence type="ECO:0000256" key="9">
    <source>
        <dbReference type="ARBA" id="ARBA00023186"/>
    </source>
</evidence>
<feature type="domain" description="EF-hand" evidence="15">
    <location>
        <begin position="113"/>
        <end position="148"/>
    </location>
</feature>
<comment type="subcellular location">
    <subcellularLocation>
        <location evidence="1">Endoplasmic reticulum lumen</location>
    </subcellularLocation>
</comment>
<dbReference type="GO" id="GO:0015031">
    <property type="term" value="P:protein transport"/>
    <property type="evidence" value="ECO:0007669"/>
    <property type="project" value="UniProtKB-ARBA"/>
</dbReference>
<evidence type="ECO:0000256" key="14">
    <source>
        <dbReference type="SAM" id="SignalP"/>
    </source>
</evidence>
<evidence type="ECO:0000256" key="3">
    <source>
        <dbReference type="ARBA" id="ARBA00022723"/>
    </source>
</evidence>
<feature type="domain" description="EF-hand" evidence="15">
    <location>
        <begin position="163"/>
        <end position="198"/>
    </location>
</feature>
<keyword evidence="17" id="KW-1185">Reference proteome</keyword>
<dbReference type="Proteomes" id="UP000233040">
    <property type="component" value="Unassembled WGS sequence"/>
</dbReference>
<evidence type="ECO:0000256" key="5">
    <source>
        <dbReference type="ARBA" id="ARBA00022737"/>
    </source>
</evidence>
<proteinExistence type="inferred from homology"/>
<feature type="region of interest" description="Disordered" evidence="13">
    <location>
        <begin position="20"/>
        <end position="48"/>
    </location>
</feature>
<keyword evidence="8" id="KW-0325">Glycoprotein</keyword>
<dbReference type="AlphaFoldDB" id="A0A2K5S568"/>
<dbReference type="Gene3D" id="1.10.238.10">
    <property type="entry name" value="EF-hand"/>
    <property type="match status" value="1"/>
</dbReference>
<evidence type="ECO:0000256" key="6">
    <source>
        <dbReference type="ARBA" id="ARBA00022824"/>
    </source>
</evidence>
<organism evidence="16 17">
    <name type="scientific">Cebus imitator</name>
    <name type="common">Panamanian white-faced capuchin</name>
    <name type="synonym">Cebus capucinus imitator</name>
    <dbReference type="NCBI Taxonomy" id="2715852"/>
    <lineage>
        <taxon>Eukaryota</taxon>
        <taxon>Metazoa</taxon>
        <taxon>Chordata</taxon>
        <taxon>Craniata</taxon>
        <taxon>Vertebrata</taxon>
        <taxon>Euteleostomi</taxon>
        <taxon>Mammalia</taxon>
        <taxon>Eutheria</taxon>
        <taxon>Euarchontoglires</taxon>
        <taxon>Primates</taxon>
        <taxon>Haplorrhini</taxon>
        <taxon>Platyrrhini</taxon>
        <taxon>Cebidae</taxon>
        <taxon>Cebinae</taxon>
        <taxon>Cebus</taxon>
    </lineage>
</organism>
<dbReference type="PANTHER" id="PTHR10827:SF47">
    <property type="entry name" value="RETICULOCALBIN-3"/>
    <property type="match status" value="1"/>
</dbReference>
<evidence type="ECO:0000259" key="15">
    <source>
        <dbReference type="PROSITE" id="PS50222"/>
    </source>
</evidence>
<name>A0A2K5S568_CEBIM</name>
<dbReference type="OMA" id="MPMKYAD"/>
<protein>
    <recommendedName>
        <fullName evidence="12">Reticulocalbin-3</fullName>
    </recommendedName>
</protein>
<evidence type="ECO:0000256" key="7">
    <source>
        <dbReference type="ARBA" id="ARBA00022837"/>
    </source>
</evidence>
<dbReference type="Pfam" id="PF13499">
    <property type="entry name" value="EF-hand_7"/>
    <property type="match status" value="1"/>
</dbReference>
<dbReference type="PANTHER" id="PTHR10827">
    <property type="entry name" value="RETICULOCALBIN"/>
    <property type="match status" value="1"/>
</dbReference>
<accession>A0A2K5S568</accession>
<gene>
    <name evidence="16" type="primary">RCN3</name>
</gene>
<comment type="similarity">
    <text evidence="2">Belongs to the CREC family.</text>
</comment>
<keyword evidence="5" id="KW-0677">Repeat</keyword>
<keyword evidence="4 14" id="KW-0732">Signal</keyword>
<evidence type="ECO:0000256" key="4">
    <source>
        <dbReference type="ARBA" id="ARBA00022729"/>
    </source>
</evidence>
<feature type="chain" id="PRO_5014358738" description="Reticulocalbin-3" evidence="14">
    <location>
        <begin position="21"/>
        <end position="301"/>
    </location>
</feature>
<dbReference type="InterPro" id="IPR011992">
    <property type="entry name" value="EF-hand-dom_pair"/>
</dbReference>
<dbReference type="InterPro" id="IPR018247">
    <property type="entry name" value="EF_Hand_1_Ca_BS"/>
</dbReference>
<evidence type="ECO:0000256" key="13">
    <source>
        <dbReference type="SAM" id="MobiDB-lite"/>
    </source>
</evidence>
<evidence type="ECO:0000256" key="12">
    <source>
        <dbReference type="ARBA" id="ARBA00072696"/>
    </source>
</evidence>
<evidence type="ECO:0000313" key="16">
    <source>
        <dbReference type="Ensembl" id="ENSCCAP00000035537.1"/>
    </source>
</evidence>
<keyword evidence="9" id="KW-0143">Chaperone</keyword>
<keyword evidence="3" id="KW-0479">Metal-binding</keyword>
<dbReference type="GO" id="GO:0005788">
    <property type="term" value="C:endoplasmic reticulum lumen"/>
    <property type="evidence" value="ECO:0007669"/>
    <property type="project" value="UniProtKB-SubCell"/>
</dbReference>
<comment type="subunit">
    <text evidence="11">Interacts with PCSK6 (immature form including the propeptide); probably involved in the maturation and the secretion of PCSK6.</text>
</comment>
<keyword evidence="7" id="KW-0106">Calcium</keyword>
<dbReference type="Pfam" id="PF13202">
    <property type="entry name" value="EF-hand_5"/>
    <property type="match status" value="1"/>
</dbReference>
<evidence type="ECO:0000256" key="10">
    <source>
        <dbReference type="ARBA" id="ARBA00056975"/>
    </source>
</evidence>
<evidence type="ECO:0000256" key="8">
    <source>
        <dbReference type="ARBA" id="ARBA00023180"/>
    </source>
</evidence>
<evidence type="ECO:0000256" key="11">
    <source>
        <dbReference type="ARBA" id="ARBA00063143"/>
    </source>
</evidence>
<evidence type="ECO:0000256" key="2">
    <source>
        <dbReference type="ARBA" id="ARBA00006431"/>
    </source>
</evidence>
<comment type="function">
    <text evidence="10">Probable molecular chaperone assisting protein biosynthesis and transport in the endoplasmic reticulum. Required for the proper biosynthesis and transport of pulmonary surfactant-associated protein A/SP-A, pulmonary surfactant-associated protein D/SP-D and the lipid transporter ABCA3. By regulating both the proper expression and the degradation through the endoplasmic reticulum-associated protein degradation pathway of these proteins plays a crucial role in pulmonary surfactant homeostasis. Has an anti-fibrotic activity by negatively regulating the secretion of type I and type III collagens. This calcium-binding protein also transiently associates with immature PCSK6 and regulates its secretion.</text>
</comment>
<dbReference type="FunFam" id="1.10.238.10:FF:000104">
    <property type="entry name" value="calumenin isoform X1"/>
    <property type="match status" value="1"/>
</dbReference>
<dbReference type="GO" id="GO:0005509">
    <property type="term" value="F:calcium ion binding"/>
    <property type="evidence" value="ECO:0007669"/>
    <property type="project" value="InterPro"/>
</dbReference>
<reference evidence="16" key="2">
    <citation type="submission" date="2025-09" db="UniProtKB">
        <authorList>
            <consortium name="Ensembl"/>
        </authorList>
    </citation>
    <scope>IDENTIFICATION</scope>
</reference>
<keyword evidence="6" id="KW-0256">Endoplasmic reticulum</keyword>
<dbReference type="GeneTree" id="ENSGT01010000222360"/>
<sequence length="301" mass="34135">MMWRPSLLLFLLLLRHGAQGKPSPDAGPHGQGRVHQAAPLSDAPHDDAHGNFQYDHEAFLGREVAKEFDQLTPEESQARLGRIVDRMDRAGDGDGWVSLAELRSWIAHTQQRHIRDSVSAAWDTYDTDRDGRVGWEELRNATYGHYAPGEEFHDVEDAETYKKMLARDERRFRVADQDGDSMATREELTAFLHPEEFPHMRDIVIAETLEDLDRNKDGYVQVEEYIGECAPISSWDASPLSGKDRVGGGGQMYVTHQRAVLWPSLQDGRLSKAEILGNWNMFVGSQATNYGEDLTRHHDEL</sequence>
<reference evidence="16" key="1">
    <citation type="submission" date="2025-08" db="UniProtKB">
        <authorList>
            <consortium name="Ensembl"/>
        </authorList>
    </citation>
    <scope>IDENTIFICATION</scope>
</reference>
<dbReference type="SUPFAM" id="SSF47473">
    <property type="entry name" value="EF-hand"/>
    <property type="match status" value="1"/>
</dbReference>
<dbReference type="PROSITE" id="PS00018">
    <property type="entry name" value="EF_HAND_1"/>
    <property type="match status" value="2"/>
</dbReference>
<dbReference type="Ensembl" id="ENSCCAT00000053315.1">
    <property type="protein sequence ID" value="ENSCCAP00000035537.1"/>
    <property type="gene ID" value="ENSCCAG00000035673.1"/>
</dbReference>
<feature type="signal peptide" evidence="14">
    <location>
        <begin position="1"/>
        <end position="20"/>
    </location>
</feature>
<dbReference type="InterPro" id="IPR002048">
    <property type="entry name" value="EF_hand_dom"/>
</dbReference>
<evidence type="ECO:0000256" key="1">
    <source>
        <dbReference type="ARBA" id="ARBA00004319"/>
    </source>
</evidence>
<dbReference type="PROSITE" id="PS50222">
    <property type="entry name" value="EF_HAND_2"/>
    <property type="match status" value="2"/>
</dbReference>